<keyword evidence="7 12" id="KW-0489">Methyltransferase</keyword>
<reference evidence="15" key="2">
    <citation type="submission" date="2021-04" db="EMBL/GenBank/DDBJ databases">
        <authorList>
            <person name="Gilroy R."/>
        </authorList>
    </citation>
    <scope>NUCLEOTIDE SEQUENCE</scope>
    <source>
        <strain evidence="15">CHK188-4685</strain>
    </source>
</reference>
<dbReference type="AlphaFoldDB" id="A0A9D2L6X7"/>
<gene>
    <name evidence="15" type="ORF">H9716_04340</name>
</gene>
<evidence type="ECO:0000259" key="13">
    <source>
        <dbReference type="Pfam" id="PF04452"/>
    </source>
</evidence>
<proteinExistence type="inferred from homology"/>
<dbReference type="InterPro" id="IPR029028">
    <property type="entry name" value="Alpha/beta_knot_MTases"/>
</dbReference>
<dbReference type="EMBL" id="DWYS01000053">
    <property type="protein sequence ID" value="HJB07074.1"/>
    <property type="molecule type" value="Genomic_DNA"/>
</dbReference>
<reference evidence="15" key="1">
    <citation type="journal article" date="2021" name="PeerJ">
        <title>Extensive microbial diversity within the chicken gut microbiome revealed by metagenomics and culture.</title>
        <authorList>
            <person name="Gilroy R."/>
            <person name="Ravi A."/>
            <person name="Getino M."/>
            <person name="Pursley I."/>
            <person name="Horton D.L."/>
            <person name="Alikhan N.F."/>
            <person name="Baker D."/>
            <person name="Gharbi K."/>
            <person name="Hall N."/>
            <person name="Watson M."/>
            <person name="Adriaenssens E.M."/>
            <person name="Foster-Nyarko E."/>
            <person name="Jarju S."/>
            <person name="Secka A."/>
            <person name="Antonio M."/>
            <person name="Oren A."/>
            <person name="Chaudhuri R.R."/>
            <person name="La Ragione R."/>
            <person name="Hildebrand F."/>
            <person name="Pallen M.J."/>
        </authorList>
    </citation>
    <scope>NUCLEOTIDE SEQUENCE</scope>
    <source>
        <strain evidence="15">CHK188-4685</strain>
    </source>
</reference>
<evidence type="ECO:0000256" key="3">
    <source>
        <dbReference type="ARBA" id="ARBA00012328"/>
    </source>
</evidence>
<evidence type="ECO:0000256" key="7">
    <source>
        <dbReference type="ARBA" id="ARBA00022603"/>
    </source>
</evidence>
<dbReference type="Proteomes" id="UP000886804">
    <property type="component" value="Unassembled WGS sequence"/>
</dbReference>
<dbReference type="InterPro" id="IPR006700">
    <property type="entry name" value="RsmE"/>
</dbReference>
<dbReference type="NCBIfam" id="NF008692">
    <property type="entry name" value="PRK11713.1-5"/>
    <property type="match status" value="1"/>
</dbReference>
<evidence type="ECO:0000256" key="2">
    <source>
        <dbReference type="ARBA" id="ARBA00005528"/>
    </source>
</evidence>
<organism evidence="15 16">
    <name type="scientific">Candidatus Enterocloster faecavium</name>
    <dbReference type="NCBI Taxonomy" id="2838560"/>
    <lineage>
        <taxon>Bacteria</taxon>
        <taxon>Bacillati</taxon>
        <taxon>Bacillota</taxon>
        <taxon>Clostridia</taxon>
        <taxon>Lachnospirales</taxon>
        <taxon>Lachnospiraceae</taxon>
        <taxon>Enterocloster</taxon>
    </lineage>
</organism>
<evidence type="ECO:0000313" key="16">
    <source>
        <dbReference type="Proteomes" id="UP000886804"/>
    </source>
</evidence>
<keyword evidence="6 12" id="KW-0698">rRNA processing</keyword>
<dbReference type="InterPro" id="IPR046887">
    <property type="entry name" value="RsmE_PUA-like"/>
</dbReference>
<dbReference type="EC" id="2.1.1.193" evidence="3 12"/>
<evidence type="ECO:0000256" key="5">
    <source>
        <dbReference type="ARBA" id="ARBA00022490"/>
    </source>
</evidence>
<evidence type="ECO:0000313" key="15">
    <source>
        <dbReference type="EMBL" id="HJB07074.1"/>
    </source>
</evidence>
<dbReference type="PANTHER" id="PTHR30027">
    <property type="entry name" value="RIBOSOMAL RNA SMALL SUBUNIT METHYLTRANSFERASE E"/>
    <property type="match status" value="1"/>
</dbReference>
<dbReference type="InterPro" id="IPR015947">
    <property type="entry name" value="PUA-like_sf"/>
</dbReference>
<evidence type="ECO:0000256" key="11">
    <source>
        <dbReference type="ARBA" id="ARBA00047944"/>
    </source>
</evidence>
<accession>A0A9D2L6X7</accession>
<dbReference type="PIRSF" id="PIRSF015601">
    <property type="entry name" value="MTase_slr0722"/>
    <property type="match status" value="1"/>
</dbReference>
<dbReference type="Gene3D" id="3.40.1280.10">
    <property type="match status" value="1"/>
</dbReference>
<evidence type="ECO:0000259" key="14">
    <source>
        <dbReference type="Pfam" id="PF20260"/>
    </source>
</evidence>
<evidence type="ECO:0000256" key="8">
    <source>
        <dbReference type="ARBA" id="ARBA00022679"/>
    </source>
</evidence>
<keyword evidence="5 12" id="KW-0963">Cytoplasm</keyword>
<evidence type="ECO:0000256" key="10">
    <source>
        <dbReference type="ARBA" id="ARBA00025699"/>
    </source>
</evidence>
<dbReference type="NCBIfam" id="TIGR00046">
    <property type="entry name" value="RsmE family RNA methyltransferase"/>
    <property type="match status" value="1"/>
</dbReference>
<dbReference type="GO" id="GO:0070042">
    <property type="term" value="F:rRNA (uridine-N3-)-methyltransferase activity"/>
    <property type="evidence" value="ECO:0007669"/>
    <property type="project" value="TreeGrafter"/>
</dbReference>
<evidence type="ECO:0000256" key="4">
    <source>
        <dbReference type="ARBA" id="ARBA00013673"/>
    </source>
</evidence>
<keyword evidence="8 12" id="KW-0808">Transferase</keyword>
<comment type="subcellular location">
    <subcellularLocation>
        <location evidence="1 12">Cytoplasm</location>
    </subcellularLocation>
</comment>
<dbReference type="PANTHER" id="PTHR30027:SF3">
    <property type="entry name" value="16S RRNA (URACIL(1498)-N(3))-METHYLTRANSFERASE"/>
    <property type="match status" value="1"/>
</dbReference>
<dbReference type="GO" id="GO:0070475">
    <property type="term" value="P:rRNA base methylation"/>
    <property type="evidence" value="ECO:0007669"/>
    <property type="project" value="TreeGrafter"/>
</dbReference>
<comment type="catalytic activity">
    <reaction evidence="11 12">
        <text>uridine(1498) in 16S rRNA + S-adenosyl-L-methionine = N(3)-methyluridine(1498) in 16S rRNA + S-adenosyl-L-homocysteine + H(+)</text>
        <dbReference type="Rhea" id="RHEA:42920"/>
        <dbReference type="Rhea" id="RHEA-COMP:10283"/>
        <dbReference type="Rhea" id="RHEA-COMP:10284"/>
        <dbReference type="ChEBI" id="CHEBI:15378"/>
        <dbReference type="ChEBI" id="CHEBI:57856"/>
        <dbReference type="ChEBI" id="CHEBI:59789"/>
        <dbReference type="ChEBI" id="CHEBI:65315"/>
        <dbReference type="ChEBI" id="CHEBI:74502"/>
        <dbReference type="EC" id="2.1.1.193"/>
    </reaction>
</comment>
<evidence type="ECO:0000256" key="12">
    <source>
        <dbReference type="PIRNR" id="PIRNR015601"/>
    </source>
</evidence>
<feature type="domain" description="Ribosomal RNA small subunit methyltransferase E methyltransferase" evidence="13">
    <location>
        <begin position="72"/>
        <end position="241"/>
    </location>
</feature>
<name>A0A9D2L6X7_9FIRM</name>
<dbReference type="Pfam" id="PF04452">
    <property type="entry name" value="Methyltrans_RNA"/>
    <property type="match status" value="1"/>
</dbReference>
<protein>
    <recommendedName>
        <fullName evidence="4 12">Ribosomal RNA small subunit methyltransferase E</fullName>
        <ecNumber evidence="3 12">2.1.1.193</ecNumber>
    </recommendedName>
</protein>
<dbReference type="SUPFAM" id="SSF75217">
    <property type="entry name" value="alpha/beta knot"/>
    <property type="match status" value="1"/>
</dbReference>
<dbReference type="Pfam" id="PF20260">
    <property type="entry name" value="PUA_4"/>
    <property type="match status" value="1"/>
</dbReference>
<sequence>MHHFFVEPGQMEGEQVRITGPDVNHMKNALRMKAGEQFLVSDGQGGDYLCRLEELGAGCALGRILEKRESAELPSPIWLYQGLPKSDKMEFIVQKAAELGAAAVVPVLTRNTVVKLDAKKAKERVRRWQAIAESGAKQSKRSRIPQVGELLTFEQALEDMKRRDFDFKLVPYENQEGMAATKRIFDSLKPGMSVAVMIGPEGGFDPLEIEKAKAAGAEPISLGRRILRTETAAVTMLSALMLKLEEGI</sequence>
<evidence type="ECO:0000256" key="1">
    <source>
        <dbReference type="ARBA" id="ARBA00004496"/>
    </source>
</evidence>
<comment type="similarity">
    <text evidence="2 12">Belongs to the RNA methyltransferase RsmE family.</text>
</comment>
<feature type="domain" description="Ribosomal RNA small subunit methyltransferase E PUA-like" evidence="14">
    <location>
        <begin position="18"/>
        <end position="56"/>
    </location>
</feature>
<evidence type="ECO:0000256" key="6">
    <source>
        <dbReference type="ARBA" id="ARBA00022552"/>
    </source>
</evidence>
<dbReference type="SUPFAM" id="SSF88697">
    <property type="entry name" value="PUA domain-like"/>
    <property type="match status" value="1"/>
</dbReference>
<comment type="caution">
    <text evidence="15">The sequence shown here is derived from an EMBL/GenBank/DDBJ whole genome shotgun (WGS) entry which is preliminary data.</text>
</comment>
<dbReference type="InterPro" id="IPR029026">
    <property type="entry name" value="tRNA_m1G_MTases_N"/>
</dbReference>
<keyword evidence="9 12" id="KW-0949">S-adenosyl-L-methionine</keyword>
<comment type="function">
    <text evidence="10 12">Specifically methylates the N3 position of the uracil ring of uridine 1498 (m3U1498) in 16S rRNA. Acts on the fully assembled 30S ribosomal subunit.</text>
</comment>
<dbReference type="GO" id="GO:0005737">
    <property type="term" value="C:cytoplasm"/>
    <property type="evidence" value="ECO:0007669"/>
    <property type="project" value="UniProtKB-SubCell"/>
</dbReference>
<dbReference type="CDD" id="cd18084">
    <property type="entry name" value="RsmE-like"/>
    <property type="match status" value="1"/>
</dbReference>
<evidence type="ECO:0000256" key="9">
    <source>
        <dbReference type="ARBA" id="ARBA00022691"/>
    </source>
</evidence>
<dbReference type="InterPro" id="IPR046886">
    <property type="entry name" value="RsmE_MTase_dom"/>
</dbReference>